<comment type="caution">
    <text evidence="2">The sequence shown here is derived from an EMBL/GenBank/DDBJ whole genome shotgun (WGS) entry which is preliminary data.</text>
</comment>
<reference evidence="2 3" key="1">
    <citation type="submission" date="2018-03" db="EMBL/GenBank/DDBJ databases">
        <title>Genomic Encyclopedia of Archaeal and Bacterial Type Strains, Phase II (KMG-II): from individual species to whole genera.</title>
        <authorList>
            <person name="Goeker M."/>
        </authorList>
    </citation>
    <scope>NUCLEOTIDE SEQUENCE [LARGE SCALE GENOMIC DNA]</scope>
    <source>
        <strain evidence="2 3">DSM 44889</strain>
    </source>
</reference>
<keyword evidence="3" id="KW-1185">Reference proteome</keyword>
<dbReference type="RefSeq" id="WP_211319615.1">
    <property type="nucleotide sequence ID" value="NZ_QGDQ01000021.1"/>
</dbReference>
<feature type="transmembrane region" description="Helical" evidence="1">
    <location>
        <begin position="83"/>
        <end position="104"/>
    </location>
</feature>
<keyword evidence="1" id="KW-0472">Membrane</keyword>
<sequence>MSIPDDPSGRRRTRWRSPLLIAHATLAVVVLVVAPMLPVSVAAAAGPGLVAGAVDATRLLLGAPWWLVVGPLALLGASDVPSWVVQGVPVLVNLVLHVLLLRVVRRRTATGEALQARDDQPAVRRWPASRSAQFGLAIALGALVWGAWLGWDRTASFDIMTGTTQYPYVTLQVAGCAVTVGLLTGVLASRWSPLAVAAGVSVGFLVCWTTQAAATDSTGLYLVGAMMLTVGLTGGTALAAAVGHVVGLARQQRRTA</sequence>
<feature type="transmembrane region" description="Helical" evidence="1">
    <location>
        <begin position="166"/>
        <end position="187"/>
    </location>
</feature>
<dbReference type="AlphaFoldDB" id="A0A316A0B0"/>
<feature type="transmembrane region" description="Helical" evidence="1">
    <location>
        <begin position="134"/>
        <end position="151"/>
    </location>
</feature>
<evidence type="ECO:0000313" key="3">
    <source>
        <dbReference type="Proteomes" id="UP000245469"/>
    </source>
</evidence>
<dbReference type="EMBL" id="QGDQ01000021">
    <property type="protein sequence ID" value="PWJ51125.1"/>
    <property type="molecule type" value="Genomic_DNA"/>
</dbReference>
<feature type="transmembrane region" description="Helical" evidence="1">
    <location>
        <begin position="194"/>
        <end position="214"/>
    </location>
</feature>
<gene>
    <name evidence="2" type="ORF">BXY45_1212</name>
</gene>
<feature type="transmembrane region" description="Helical" evidence="1">
    <location>
        <begin position="20"/>
        <end position="45"/>
    </location>
</feature>
<proteinExistence type="predicted"/>
<accession>A0A316A0B0</accession>
<keyword evidence="1" id="KW-1133">Transmembrane helix</keyword>
<feature type="transmembrane region" description="Helical" evidence="1">
    <location>
        <begin position="220"/>
        <end position="249"/>
    </location>
</feature>
<organism evidence="2 3">
    <name type="scientific">Quadrisphaera granulorum</name>
    <dbReference type="NCBI Taxonomy" id="317664"/>
    <lineage>
        <taxon>Bacteria</taxon>
        <taxon>Bacillati</taxon>
        <taxon>Actinomycetota</taxon>
        <taxon>Actinomycetes</taxon>
        <taxon>Kineosporiales</taxon>
        <taxon>Kineosporiaceae</taxon>
        <taxon>Quadrisphaera</taxon>
    </lineage>
</organism>
<evidence type="ECO:0000313" key="2">
    <source>
        <dbReference type="EMBL" id="PWJ51125.1"/>
    </source>
</evidence>
<name>A0A316A0B0_9ACTN</name>
<protein>
    <submittedName>
        <fullName evidence="2">Uncharacterized protein</fullName>
    </submittedName>
</protein>
<keyword evidence="1" id="KW-0812">Transmembrane</keyword>
<dbReference type="Proteomes" id="UP000245469">
    <property type="component" value="Unassembled WGS sequence"/>
</dbReference>
<evidence type="ECO:0000256" key="1">
    <source>
        <dbReference type="SAM" id="Phobius"/>
    </source>
</evidence>